<evidence type="ECO:0000256" key="1">
    <source>
        <dbReference type="SAM" id="Phobius"/>
    </source>
</evidence>
<name>A0ABX0K959_9PROT</name>
<reference evidence="2 3" key="1">
    <citation type="journal article" date="2020" name="Int. J. Syst. Evol. Microbiol.">
        <title>Novel acetic acid bacteria from cider fermentations: Acetobacter conturbans sp. nov. and Acetobacter fallax sp. nov.</title>
        <authorList>
            <person name="Sombolestani A.S."/>
            <person name="Cleenwerck I."/>
            <person name="Cnockaert M."/>
            <person name="Borremans W."/>
            <person name="Wieme A.D."/>
            <person name="De Vuyst L."/>
            <person name="Vandamme P."/>
        </authorList>
    </citation>
    <scope>NUCLEOTIDE SEQUENCE [LARGE SCALE GENOMIC DNA]</scope>
    <source>
        <strain evidence="2 3">LMG 1637</strain>
    </source>
</reference>
<gene>
    <name evidence="2" type="ORF">GOB84_03990</name>
</gene>
<organism evidence="2 3">
    <name type="scientific">Acetobacter fallax</name>
    <dbReference type="NCBI Taxonomy" id="1737473"/>
    <lineage>
        <taxon>Bacteria</taxon>
        <taxon>Pseudomonadati</taxon>
        <taxon>Pseudomonadota</taxon>
        <taxon>Alphaproteobacteria</taxon>
        <taxon>Acetobacterales</taxon>
        <taxon>Acetobacteraceae</taxon>
        <taxon>Acetobacter</taxon>
    </lineage>
</organism>
<dbReference type="RefSeq" id="WP_173576336.1">
    <property type="nucleotide sequence ID" value="NZ_WOSW01000004.1"/>
</dbReference>
<keyword evidence="3" id="KW-1185">Reference proteome</keyword>
<evidence type="ECO:0000313" key="3">
    <source>
        <dbReference type="Proteomes" id="UP000615326"/>
    </source>
</evidence>
<keyword evidence="1" id="KW-1133">Transmembrane helix</keyword>
<dbReference type="Proteomes" id="UP000615326">
    <property type="component" value="Unassembled WGS sequence"/>
</dbReference>
<accession>A0ABX0K959</accession>
<proteinExistence type="predicted"/>
<evidence type="ECO:0000313" key="2">
    <source>
        <dbReference type="EMBL" id="NHO31731.1"/>
    </source>
</evidence>
<dbReference type="EMBL" id="WOSW01000004">
    <property type="protein sequence ID" value="NHO31731.1"/>
    <property type="molecule type" value="Genomic_DNA"/>
</dbReference>
<keyword evidence="1" id="KW-0472">Membrane</keyword>
<comment type="caution">
    <text evidence="2">The sequence shown here is derived from an EMBL/GenBank/DDBJ whole genome shotgun (WGS) entry which is preliminary data.</text>
</comment>
<sequence>MRSASRPLRKARTWKIVPGLFIRDQSGTTALEFAFIAIPLCTLLYASVMMSVIYFTQDALDFVADQMSRPLLTGTAPSSSAAFKTQACTQLPSYLSCSSLYVNVQTVTTFAQPSVTPTYDSSDQISNKLNYEPGSPGDIVALQLMYRLPIPTVAGLGGFNPVTQGAGQSLLLLSTVVIKTEPAS</sequence>
<keyword evidence="1" id="KW-0812">Transmembrane</keyword>
<feature type="transmembrane region" description="Helical" evidence="1">
    <location>
        <begin position="33"/>
        <end position="55"/>
    </location>
</feature>
<protein>
    <submittedName>
        <fullName evidence="2">Pilus assembly protein</fullName>
    </submittedName>
</protein>